<evidence type="ECO:0000256" key="6">
    <source>
        <dbReference type="ARBA" id="ARBA00022912"/>
    </source>
</evidence>
<protein>
    <recommendedName>
        <fullName evidence="2">protein-tyrosine-phosphatase</fullName>
        <ecNumber evidence="2">3.1.3.48</ecNumber>
    </recommendedName>
</protein>
<keyword evidence="5" id="KW-0378">Hydrolase</keyword>
<evidence type="ECO:0000256" key="8">
    <source>
        <dbReference type="SAM" id="MobiDB-lite"/>
    </source>
</evidence>
<keyword evidence="3" id="KW-0132">Cell division</keyword>
<evidence type="ECO:0000256" key="7">
    <source>
        <dbReference type="ARBA" id="ARBA00023306"/>
    </source>
</evidence>
<feature type="compositionally biased region" description="Low complexity" evidence="8">
    <location>
        <begin position="124"/>
        <end position="133"/>
    </location>
</feature>
<comment type="similarity">
    <text evidence="1">Belongs to the MPI phosphatase family.</text>
</comment>
<evidence type="ECO:0000256" key="1">
    <source>
        <dbReference type="ARBA" id="ARBA00011065"/>
    </source>
</evidence>
<feature type="compositionally biased region" description="Low complexity" evidence="8">
    <location>
        <begin position="47"/>
        <end position="57"/>
    </location>
</feature>
<organism evidence="10 11">
    <name type="scientific">Clavelina lepadiformis</name>
    <name type="common">Light-bulb sea squirt</name>
    <name type="synonym">Ascidia lepadiformis</name>
    <dbReference type="NCBI Taxonomy" id="159417"/>
    <lineage>
        <taxon>Eukaryota</taxon>
        <taxon>Metazoa</taxon>
        <taxon>Chordata</taxon>
        <taxon>Tunicata</taxon>
        <taxon>Ascidiacea</taxon>
        <taxon>Aplousobranchia</taxon>
        <taxon>Clavelinidae</taxon>
        <taxon>Clavelina</taxon>
    </lineage>
</organism>
<keyword evidence="11" id="KW-1185">Reference proteome</keyword>
<sequence>MTDSGFSSATSNRSASSIIKPALLNSFLGSHGTTSATSKGYDKENVGLSSTGSSTGLPKPCTYLQSSGGRSLIPNRLLYARNHGGYSPGVYSPKESMSPMSSLAFDFRELNTSHETNTPRKRLSLSSVSSLESPHPLGNPSPATLPCALNLNSPSVDNDDDEGCFADTPSPLDHGEMEAKFERALQNRDDNIIDTSAYGDGKLNSYRRFKSMPGSTKGRFRFGGFGNECAGKENSPLYGTKKQMFSHRRCSIDNSPSPMSPMASPSPFNAMRRLPPSTLLKSPSMTSSPVVPHFAASSLSAFSAVARGATKEDASSVNAKNKREEQLCRDAEERLRGAVSPRDRSLTPEKSVVPGSIASLSARTNRIARPSSAVSFSRAKSYPSCTGHISPIPVRGNKRSLDATTNSMSTCCKRPKCSGSSFMDSDSRRRKMAFASKDRKTRSADAALMHSSPVASMKSDFRPISAPAQMLCFDDDQPLSHSRLCSSNDSDFENGDLMISSEHDRSDADERLLEKMLSENVRELHDGEDTCDDMSAIPEGLDGLITAPLLLSASVIDKGKDNSMVAERMPKPRELFRSPSAPPVVPTKRSLLAIRRSELQGDSATPFGIKRRRPVCNRRQDEVRSLDLTSPSDIPETEEEPNTSLNRSRSFNELDIMRAVDLGCSDPNLVGDFSRVCCLQTVSGKHQDLKYISPQTLINLINEKHETVCFGIIDCRYPYEYEGGHVVSADNFWEEKELFKMYFNNPKPMWASQSNGNYKPPVLVFYCEFSSERGPRMARALRNRDRELNRYPHLHYPELYILKDGYKNFYHTKDTKAYCEPPSYRPMAHEDYAKELRMCRAKSKTWAGEKTKCGHYNRLKRL</sequence>
<dbReference type="InterPro" id="IPR001763">
    <property type="entry name" value="Rhodanese-like_dom"/>
</dbReference>
<feature type="domain" description="Rhodanese" evidence="9">
    <location>
        <begin position="712"/>
        <end position="818"/>
    </location>
</feature>
<dbReference type="PRINTS" id="PR00716">
    <property type="entry name" value="MPIPHPHTASE"/>
</dbReference>
<dbReference type="Gene3D" id="3.40.250.10">
    <property type="entry name" value="Rhodanese-like domain"/>
    <property type="match status" value="1"/>
</dbReference>
<comment type="caution">
    <text evidence="10">The sequence shown here is derived from an EMBL/GenBank/DDBJ whole genome shotgun (WGS) entry which is preliminary data.</text>
</comment>
<dbReference type="InterPro" id="IPR000751">
    <property type="entry name" value="MPI_Phosphatase"/>
</dbReference>
<proteinExistence type="inferred from homology"/>
<evidence type="ECO:0000313" key="11">
    <source>
        <dbReference type="Proteomes" id="UP001642483"/>
    </source>
</evidence>
<evidence type="ECO:0000256" key="2">
    <source>
        <dbReference type="ARBA" id="ARBA00013064"/>
    </source>
</evidence>
<feature type="region of interest" description="Disordered" evidence="8">
    <location>
        <begin position="620"/>
        <end position="647"/>
    </location>
</feature>
<keyword evidence="7" id="KW-0131">Cell cycle</keyword>
<feature type="region of interest" description="Disordered" evidence="8">
    <location>
        <begin position="34"/>
        <end position="59"/>
    </location>
</feature>
<dbReference type="SMART" id="SM00450">
    <property type="entry name" value="RHOD"/>
    <property type="match status" value="1"/>
</dbReference>
<dbReference type="EC" id="3.1.3.48" evidence="2"/>
<dbReference type="PANTHER" id="PTHR10828">
    <property type="entry name" value="M-PHASE INDUCER PHOSPHATASE DUAL SPECIFICITY PHOSPHATASE CDC25"/>
    <property type="match status" value="1"/>
</dbReference>
<dbReference type="SUPFAM" id="SSF52821">
    <property type="entry name" value="Rhodanese/Cell cycle control phosphatase"/>
    <property type="match status" value="1"/>
</dbReference>
<evidence type="ECO:0000259" key="9">
    <source>
        <dbReference type="PROSITE" id="PS50206"/>
    </source>
</evidence>
<reference evidence="10 11" key="1">
    <citation type="submission" date="2024-02" db="EMBL/GenBank/DDBJ databases">
        <authorList>
            <person name="Daric V."/>
            <person name="Darras S."/>
        </authorList>
    </citation>
    <scope>NUCLEOTIDE SEQUENCE [LARGE SCALE GENOMIC DNA]</scope>
</reference>
<dbReference type="InterPro" id="IPR036873">
    <property type="entry name" value="Rhodanese-like_dom_sf"/>
</dbReference>
<evidence type="ECO:0000256" key="5">
    <source>
        <dbReference type="ARBA" id="ARBA00022801"/>
    </source>
</evidence>
<feature type="region of interest" description="Disordered" evidence="8">
    <location>
        <begin position="113"/>
        <end position="145"/>
    </location>
</feature>
<evidence type="ECO:0000256" key="4">
    <source>
        <dbReference type="ARBA" id="ARBA00022776"/>
    </source>
</evidence>
<dbReference type="PANTHER" id="PTHR10828:SF17">
    <property type="entry name" value="PROTEIN-TYROSINE-PHOSPHATASE"/>
    <property type="match status" value="1"/>
</dbReference>
<gene>
    <name evidence="10" type="ORF">CVLEPA_LOCUS21411</name>
</gene>
<keyword evidence="4" id="KW-0498">Mitosis</keyword>
<dbReference type="Proteomes" id="UP001642483">
    <property type="component" value="Unassembled WGS sequence"/>
</dbReference>
<accession>A0ABP0GCQ9</accession>
<dbReference type="Pfam" id="PF00581">
    <property type="entry name" value="Rhodanese"/>
    <property type="match status" value="1"/>
</dbReference>
<keyword evidence="6" id="KW-0904">Protein phosphatase</keyword>
<dbReference type="PROSITE" id="PS50206">
    <property type="entry name" value="RHODANESE_3"/>
    <property type="match status" value="1"/>
</dbReference>
<dbReference type="EMBL" id="CAWYQH010000108">
    <property type="protein sequence ID" value="CAK8689395.1"/>
    <property type="molecule type" value="Genomic_DNA"/>
</dbReference>
<evidence type="ECO:0000256" key="3">
    <source>
        <dbReference type="ARBA" id="ARBA00022618"/>
    </source>
</evidence>
<evidence type="ECO:0000313" key="10">
    <source>
        <dbReference type="EMBL" id="CAK8689395.1"/>
    </source>
</evidence>
<name>A0ABP0GCQ9_CLALP</name>
<dbReference type="CDD" id="cd01530">
    <property type="entry name" value="Cdc25"/>
    <property type="match status" value="1"/>
</dbReference>